<keyword evidence="3" id="KW-1185">Reference proteome</keyword>
<name>A0A2I1HWW0_9GLOM</name>
<sequence length="112" mass="12701">MEREFKKINIDRLIVHGQDGEDVLVTDETQIKKLVASHFQNCAGSVNCEKEIPDEWANEYKPKEDILDSVYDEVLFPITIEELIETAKMLPPKKATGPTGITADERDATRNL</sequence>
<feature type="compositionally biased region" description="Basic and acidic residues" evidence="1">
    <location>
        <begin position="103"/>
        <end position="112"/>
    </location>
</feature>
<evidence type="ECO:0000313" key="2">
    <source>
        <dbReference type="EMBL" id="PKY63371.1"/>
    </source>
</evidence>
<protein>
    <submittedName>
        <fullName evidence="2">Uncharacterized protein</fullName>
    </submittedName>
</protein>
<comment type="caution">
    <text evidence="2">The sequence shown here is derived from an EMBL/GenBank/DDBJ whole genome shotgun (WGS) entry which is preliminary data.</text>
</comment>
<proteinExistence type="predicted"/>
<dbReference type="AlphaFoldDB" id="A0A2I1HWW0"/>
<organism evidence="2 3">
    <name type="scientific">Rhizophagus irregularis</name>
    <dbReference type="NCBI Taxonomy" id="588596"/>
    <lineage>
        <taxon>Eukaryota</taxon>
        <taxon>Fungi</taxon>
        <taxon>Fungi incertae sedis</taxon>
        <taxon>Mucoromycota</taxon>
        <taxon>Glomeromycotina</taxon>
        <taxon>Glomeromycetes</taxon>
        <taxon>Glomerales</taxon>
        <taxon>Glomeraceae</taxon>
        <taxon>Rhizophagus</taxon>
    </lineage>
</organism>
<reference evidence="2 3" key="1">
    <citation type="submission" date="2015-10" db="EMBL/GenBank/DDBJ databases">
        <title>Genome analyses suggest a sexual origin of heterokaryosis in a supposedly ancient asexual fungus.</title>
        <authorList>
            <person name="Ropars J."/>
            <person name="Sedzielewska K."/>
            <person name="Noel J."/>
            <person name="Charron P."/>
            <person name="Farinelli L."/>
            <person name="Marton T."/>
            <person name="Kruger M."/>
            <person name="Pelin A."/>
            <person name="Brachmann A."/>
            <person name="Corradi N."/>
        </authorList>
    </citation>
    <scope>NUCLEOTIDE SEQUENCE [LARGE SCALE GENOMIC DNA]</scope>
    <source>
        <strain evidence="2 3">A4</strain>
    </source>
</reference>
<feature type="region of interest" description="Disordered" evidence="1">
    <location>
        <begin position="91"/>
        <end position="112"/>
    </location>
</feature>
<evidence type="ECO:0000313" key="3">
    <source>
        <dbReference type="Proteomes" id="UP000234323"/>
    </source>
</evidence>
<dbReference type="Proteomes" id="UP000234323">
    <property type="component" value="Unassembled WGS sequence"/>
</dbReference>
<gene>
    <name evidence="2" type="ORF">RhiirA4_492046</name>
</gene>
<dbReference type="EMBL" id="LLXI01009997">
    <property type="protein sequence ID" value="PKY63371.1"/>
    <property type="molecule type" value="Genomic_DNA"/>
</dbReference>
<accession>A0A2I1HWW0</accession>
<evidence type="ECO:0000256" key="1">
    <source>
        <dbReference type="SAM" id="MobiDB-lite"/>
    </source>
</evidence>